<feature type="transmembrane region" description="Helical" evidence="8">
    <location>
        <begin position="186"/>
        <end position="205"/>
    </location>
</feature>
<dbReference type="Pfam" id="PF13440">
    <property type="entry name" value="Polysacc_synt_3"/>
    <property type="match status" value="1"/>
</dbReference>
<organism evidence="9 10">
    <name type="scientific">Pseudonocardia tropica</name>
    <dbReference type="NCBI Taxonomy" id="681289"/>
    <lineage>
        <taxon>Bacteria</taxon>
        <taxon>Bacillati</taxon>
        <taxon>Actinomycetota</taxon>
        <taxon>Actinomycetes</taxon>
        <taxon>Pseudonocardiales</taxon>
        <taxon>Pseudonocardiaceae</taxon>
        <taxon>Pseudonocardia</taxon>
    </lineage>
</organism>
<evidence type="ECO:0000256" key="2">
    <source>
        <dbReference type="ARBA" id="ARBA00007430"/>
    </source>
</evidence>
<comment type="subcellular location">
    <subcellularLocation>
        <location evidence="1">Cell membrane</location>
        <topology evidence="1">Multi-pass membrane protein</topology>
    </subcellularLocation>
</comment>
<feature type="transmembrane region" description="Helical" evidence="8">
    <location>
        <begin position="458"/>
        <end position="480"/>
    </location>
</feature>
<feature type="compositionally biased region" description="Pro residues" evidence="7">
    <location>
        <begin position="15"/>
        <end position="26"/>
    </location>
</feature>
<dbReference type="RefSeq" id="WP_345643447.1">
    <property type="nucleotide sequence ID" value="NZ_BAABLY010000016.1"/>
</dbReference>
<evidence type="ECO:0000256" key="8">
    <source>
        <dbReference type="SAM" id="Phobius"/>
    </source>
</evidence>
<feature type="compositionally biased region" description="Low complexity" evidence="7">
    <location>
        <begin position="553"/>
        <end position="565"/>
    </location>
</feature>
<evidence type="ECO:0000256" key="3">
    <source>
        <dbReference type="ARBA" id="ARBA00022475"/>
    </source>
</evidence>
<keyword evidence="4 8" id="KW-0812">Transmembrane</keyword>
<name>A0ABV1K2A4_9PSEU</name>
<accession>A0ABV1K2A4</accession>
<feature type="region of interest" description="Disordered" evidence="7">
    <location>
        <begin position="1"/>
        <end position="40"/>
    </location>
</feature>
<feature type="transmembrane region" description="Helical" evidence="8">
    <location>
        <begin position="331"/>
        <end position="353"/>
    </location>
</feature>
<reference evidence="9 10" key="1">
    <citation type="submission" date="2024-03" db="EMBL/GenBank/DDBJ databases">
        <title>Draft genome sequence of Pseudonocardia tropica JCM 19149.</title>
        <authorList>
            <person name="Butdee W."/>
            <person name="Duangmal K."/>
        </authorList>
    </citation>
    <scope>NUCLEOTIDE SEQUENCE [LARGE SCALE GENOMIC DNA]</scope>
    <source>
        <strain evidence="9 10">JCM 19149</strain>
    </source>
</reference>
<protein>
    <submittedName>
        <fullName evidence="9">Lipopolysaccharide biosynthesis protein</fullName>
    </submittedName>
</protein>
<gene>
    <name evidence="9" type="ORF">WHI96_24275</name>
</gene>
<evidence type="ECO:0000313" key="9">
    <source>
        <dbReference type="EMBL" id="MEQ3541934.1"/>
    </source>
</evidence>
<dbReference type="PANTHER" id="PTHR30250">
    <property type="entry name" value="PST FAMILY PREDICTED COLANIC ACID TRANSPORTER"/>
    <property type="match status" value="1"/>
</dbReference>
<feature type="compositionally biased region" description="Low complexity" evidence="7">
    <location>
        <begin position="528"/>
        <end position="543"/>
    </location>
</feature>
<keyword evidence="5 8" id="KW-1133">Transmembrane helix</keyword>
<dbReference type="CDD" id="cd13127">
    <property type="entry name" value="MATE_tuaB_like"/>
    <property type="match status" value="1"/>
</dbReference>
<proteinExistence type="inferred from homology"/>
<evidence type="ECO:0000256" key="5">
    <source>
        <dbReference type="ARBA" id="ARBA00022989"/>
    </source>
</evidence>
<feature type="transmembrane region" description="Helical" evidence="8">
    <location>
        <begin position="80"/>
        <end position="106"/>
    </location>
</feature>
<dbReference type="EMBL" id="JBEDNP010000020">
    <property type="protein sequence ID" value="MEQ3541934.1"/>
    <property type="molecule type" value="Genomic_DNA"/>
</dbReference>
<feature type="transmembrane region" description="Helical" evidence="8">
    <location>
        <begin position="118"/>
        <end position="141"/>
    </location>
</feature>
<feature type="region of interest" description="Disordered" evidence="7">
    <location>
        <begin position="526"/>
        <end position="597"/>
    </location>
</feature>
<feature type="transmembrane region" description="Helical" evidence="8">
    <location>
        <begin position="402"/>
        <end position="422"/>
    </location>
</feature>
<keyword evidence="6 8" id="KW-0472">Membrane</keyword>
<comment type="caution">
    <text evidence="9">The sequence shown here is derived from an EMBL/GenBank/DDBJ whole genome shotgun (WGS) entry which is preliminary data.</text>
</comment>
<dbReference type="PANTHER" id="PTHR30250:SF10">
    <property type="entry name" value="LIPOPOLYSACCHARIDE BIOSYNTHESIS PROTEIN WZXC"/>
    <property type="match status" value="1"/>
</dbReference>
<feature type="transmembrane region" description="Helical" evidence="8">
    <location>
        <begin position="153"/>
        <end position="174"/>
    </location>
</feature>
<evidence type="ECO:0000313" key="10">
    <source>
        <dbReference type="Proteomes" id="UP001464923"/>
    </source>
</evidence>
<keyword evidence="10" id="KW-1185">Reference proteome</keyword>
<sequence>MTGPGGDLPDDPTRPLRPVPPEPAPASGPGGTGRSASSGSSLTARTARGFAWAFTGTVGQAVLQIGATVALARLLTPEEFGAAAAALLIVGLTQLVTQLGVAASLVHRKDLDDRDVTAAFWFSVLVAAVFAAVLALGSPVISPLVGLPADSALLPLLSIALLFAGASATPLGLLQRDLRFRSMATVDLLAAGPALIGVGVALAAAGFGASALAFGEIAAAVAKCAGYLALTRPRLRPEGPTASWGRLRPLLGYGAGFSIAQLGNWFALNADKLVVANALGTGPLGVYGRAYNLLSEPANIIGGAADKALFPAMARVRDDGTRLRAAYVRSASLVALVTAPAAVLLCVLAPEVVRVLLGAQWGAVVPLVQLFALVLLPRTSYKISTSLTRATGAVYRAAWRQWFYAGYVVVLTVTGGLLWGLVGVAAGASLAIVVHFLVMLQFSARVSPGLMGAVLRMYLRHVPALVLTVAATWGVALLVRPLGIDLVTLAAAALAGGIASVGTLVVLRGRFAAELAVLRSLRGGGVPRGPAAPDAPTGSPVVTGGPGGHDSAARGPVGAGPAVTGGHRRLPDDATVQLPAVGRGDAPRAVGHPADRR</sequence>
<comment type="similarity">
    <text evidence="2">Belongs to the polysaccharide synthase family.</text>
</comment>
<feature type="transmembrane region" description="Helical" evidence="8">
    <location>
        <begin position="486"/>
        <end position="507"/>
    </location>
</feature>
<feature type="transmembrane region" description="Helical" evidence="8">
    <location>
        <begin position="50"/>
        <end position="74"/>
    </location>
</feature>
<evidence type="ECO:0000256" key="4">
    <source>
        <dbReference type="ARBA" id="ARBA00022692"/>
    </source>
</evidence>
<keyword evidence="3" id="KW-1003">Cell membrane</keyword>
<dbReference type="Proteomes" id="UP001464923">
    <property type="component" value="Unassembled WGS sequence"/>
</dbReference>
<feature type="transmembrane region" description="Helical" evidence="8">
    <location>
        <begin position="359"/>
        <end position="381"/>
    </location>
</feature>
<feature type="transmembrane region" description="Helical" evidence="8">
    <location>
        <begin position="211"/>
        <end position="230"/>
    </location>
</feature>
<evidence type="ECO:0000256" key="6">
    <source>
        <dbReference type="ARBA" id="ARBA00023136"/>
    </source>
</evidence>
<evidence type="ECO:0000256" key="7">
    <source>
        <dbReference type="SAM" id="MobiDB-lite"/>
    </source>
</evidence>
<dbReference type="InterPro" id="IPR050833">
    <property type="entry name" value="Poly_Biosynth_Transport"/>
</dbReference>
<evidence type="ECO:0000256" key="1">
    <source>
        <dbReference type="ARBA" id="ARBA00004651"/>
    </source>
</evidence>